<organism evidence="2 3">
    <name type="scientific">Nocardiopsis ansamitocini</name>
    <dbReference type="NCBI Taxonomy" id="1670832"/>
    <lineage>
        <taxon>Bacteria</taxon>
        <taxon>Bacillati</taxon>
        <taxon>Actinomycetota</taxon>
        <taxon>Actinomycetes</taxon>
        <taxon>Streptosporangiales</taxon>
        <taxon>Nocardiopsidaceae</taxon>
        <taxon>Nocardiopsis</taxon>
    </lineage>
</organism>
<comment type="caution">
    <text evidence="2">The sequence shown here is derived from an EMBL/GenBank/DDBJ whole genome shotgun (WGS) entry which is preliminary data.</text>
</comment>
<evidence type="ECO:0000256" key="1">
    <source>
        <dbReference type="SAM" id="MobiDB-lite"/>
    </source>
</evidence>
<gene>
    <name evidence="2" type="ORF">Nans01_27610</name>
</gene>
<feature type="region of interest" description="Disordered" evidence="1">
    <location>
        <begin position="18"/>
        <end position="41"/>
    </location>
</feature>
<protein>
    <submittedName>
        <fullName evidence="2">Uncharacterized protein</fullName>
    </submittedName>
</protein>
<evidence type="ECO:0000313" key="3">
    <source>
        <dbReference type="Proteomes" id="UP001165092"/>
    </source>
</evidence>
<name>A0A9W6UJU0_9ACTN</name>
<dbReference type="AlphaFoldDB" id="A0A9W6UJU0"/>
<reference evidence="2" key="1">
    <citation type="submission" date="2023-02" db="EMBL/GenBank/DDBJ databases">
        <title>Nocardiopsis ansamitocini NBRC 112285.</title>
        <authorList>
            <person name="Ichikawa N."/>
            <person name="Sato H."/>
            <person name="Tonouchi N."/>
        </authorList>
    </citation>
    <scope>NUCLEOTIDE SEQUENCE</scope>
    <source>
        <strain evidence="2">NBRC 112285</strain>
    </source>
</reference>
<evidence type="ECO:0000313" key="2">
    <source>
        <dbReference type="EMBL" id="GLU48410.1"/>
    </source>
</evidence>
<dbReference type="Proteomes" id="UP001165092">
    <property type="component" value="Unassembled WGS sequence"/>
</dbReference>
<accession>A0A9W6UJU0</accession>
<keyword evidence="3" id="KW-1185">Reference proteome</keyword>
<proteinExistence type="predicted"/>
<dbReference type="EMBL" id="BSQG01000004">
    <property type="protein sequence ID" value="GLU48410.1"/>
    <property type="molecule type" value="Genomic_DNA"/>
</dbReference>
<sequence length="131" mass="14838">MVFSQSQAQWMKGLRVRTPRGDQTGKRGAVLPEGRGTFHAPRSHLRGVTAAQSRLRRDWLRTGPYRAMIADLRCATSTSIGDNRTVALYPIRLRRSLDFRVGKSTLLRLLGGRADPDVSRRRTLPRPSEER</sequence>